<organism evidence="1">
    <name type="scientific">uncultured Caudovirales phage</name>
    <dbReference type="NCBI Taxonomy" id="2100421"/>
    <lineage>
        <taxon>Viruses</taxon>
        <taxon>Duplodnaviria</taxon>
        <taxon>Heunggongvirae</taxon>
        <taxon>Uroviricota</taxon>
        <taxon>Caudoviricetes</taxon>
        <taxon>Peduoviridae</taxon>
        <taxon>Maltschvirus</taxon>
        <taxon>Maltschvirus maltsch</taxon>
    </lineage>
</organism>
<reference evidence="1" key="1">
    <citation type="submission" date="2020-05" db="EMBL/GenBank/DDBJ databases">
        <authorList>
            <person name="Chiriac C."/>
            <person name="Salcher M."/>
            <person name="Ghai R."/>
            <person name="Kavagutti S V."/>
        </authorList>
    </citation>
    <scope>NUCLEOTIDE SEQUENCE</scope>
</reference>
<dbReference type="EMBL" id="LR797533">
    <property type="protein sequence ID" value="CAB4222972.1"/>
    <property type="molecule type" value="Genomic_DNA"/>
</dbReference>
<keyword evidence="1" id="KW-0969">Cilium</keyword>
<evidence type="ECO:0000313" key="2">
    <source>
        <dbReference type="EMBL" id="CAB4222972.1"/>
    </source>
</evidence>
<accession>A0A6J5R980</accession>
<sequence length="49" mass="5097">MILSNPPKALIVLVAIVLVLAGCSDRVRDTCETKPTAPRCDTSTGATTP</sequence>
<evidence type="ECO:0000313" key="1">
    <source>
        <dbReference type="EMBL" id="CAB4191116.1"/>
    </source>
</evidence>
<protein>
    <submittedName>
        <fullName evidence="1">Flagellin/pilin, N-terminal</fullName>
    </submittedName>
</protein>
<gene>
    <name evidence="1" type="ORF">UFOVP1223_9</name>
    <name evidence="2" type="ORF">UFOVP1669_4</name>
</gene>
<keyword evidence="1" id="KW-0966">Cell projection</keyword>
<proteinExistence type="predicted"/>
<keyword evidence="1" id="KW-0282">Flagellum</keyword>
<name>A0A6J5R980_9CAUD</name>
<dbReference type="EMBL" id="LR797164">
    <property type="protein sequence ID" value="CAB4191116.1"/>
    <property type="molecule type" value="Genomic_DNA"/>
</dbReference>